<sequence>MAFEAFANVASYLAALTWHDRGHSPTCATPALQMAETDYATTLAYLRAQQSAQPLSILALAEPITASQTQPPQPPTSQARPSDISSNNASDFESSLLTPASLDADLAHYRDLFSKLRFSYLEQVTKEKYLRSIVGDPPRVVSHDDNLALEEKLAVMKTDLKAKKTEVDALVLEMQDQARVLATSYEAVNKEMEVLETVPTEIYRLREEIRALKAEIAEKTGSEDGHSSNDPRMNMSLEATEKALARQRASTAEIDAQIEALQRHMPGKMREVEKVDRELGELERRRNESTRLAMEGRKRREMGGRDEVEELGRWYKSSEAALRGLLGVEG</sequence>
<dbReference type="Pfam" id="PF20882">
    <property type="entry name" value="Sos7"/>
    <property type="match status" value="1"/>
</dbReference>
<evidence type="ECO:0000259" key="2">
    <source>
        <dbReference type="Pfam" id="PF20882"/>
    </source>
</evidence>
<comment type="caution">
    <text evidence="3">The sequence shown here is derived from an EMBL/GenBank/DDBJ whole genome shotgun (WGS) entry which is preliminary data.</text>
</comment>
<keyword evidence="4" id="KW-1185">Reference proteome</keyword>
<feature type="region of interest" description="Disordered" evidence="1">
    <location>
        <begin position="66"/>
        <end position="91"/>
    </location>
</feature>
<accession>A0ABR0JJF3</accession>
<dbReference type="SUPFAM" id="SSF161270">
    <property type="entry name" value="PspA lactotransferrin-binding region"/>
    <property type="match status" value="1"/>
</dbReference>
<evidence type="ECO:0000256" key="1">
    <source>
        <dbReference type="SAM" id="MobiDB-lite"/>
    </source>
</evidence>
<dbReference type="Proteomes" id="UP001345691">
    <property type="component" value="Unassembled WGS sequence"/>
</dbReference>
<dbReference type="EMBL" id="JAVRRF010000004">
    <property type="protein sequence ID" value="KAK5066108.1"/>
    <property type="molecule type" value="Genomic_DNA"/>
</dbReference>
<proteinExistence type="predicted"/>
<gene>
    <name evidence="3" type="ORF">LTR69_002626</name>
</gene>
<reference evidence="3 4" key="1">
    <citation type="submission" date="2023-08" db="EMBL/GenBank/DDBJ databases">
        <title>Black Yeasts Isolated from many extreme environments.</title>
        <authorList>
            <person name="Coleine C."/>
            <person name="Stajich J.E."/>
            <person name="Selbmann L."/>
        </authorList>
    </citation>
    <scope>NUCLEOTIDE SEQUENCE [LARGE SCALE GENOMIC DNA]</scope>
    <source>
        <strain evidence="3 4">CCFEE 6328</strain>
    </source>
</reference>
<name>A0ABR0JJF3_9EURO</name>
<organism evidence="3 4">
    <name type="scientific">Exophiala sideris</name>
    <dbReference type="NCBI Taxonomy" id="1016849"/>
    <lineage>
        <taxon>Eukaryota</taxon>
        <taxon>Fungi</taxon>
        <taxon>Dikarya</taxon>
        <taxon>Ascomycota</taxon>
        <taxon>Pezizomycotina</taxon>
        <taxon>Eurotiomycetes</taxon>
        <taxon>Chaetothyriomycetidae</taxon>
        <taxon>Chaetothyriales</taxon>
        <taxon>Herpotrichiellaceae</taxon>
        <taxon>Exophiala</taxon>
    </lineage>
</organism>
<feature type="domain" description="Kinetochore protein Sos7 coiled-coil" evidence="2">
    <location>
        <begin position="111"/>
        <end position="185"/>
    </location>
</feature>
<dbReference type="PANTHER" id="PTHR37329">
    <property type="entry name" value="KINETOCHORE PROTEIN SOS7"/>
    <property type="match status" value="1"/>
</dbReference>
<evidence type="ECO:0000313" key="4">
    <source>
        <dbReference type="Proteomes" id="UP001345691"/>
    </source>
</evidence>
<dbReference type="PANTHER" id="PTHR37329:SF1">
    <property type="entry name" value="KINETOCHORE PROTEIN SOS7"/>
    <property type="match status" value="1"/>
</dbReference>
<evidence type="ECO:0000313" key="3">
    <source>
        <dbReference type="EMBL" id="KAK5066108.1"/>
    </source>
</evidence>
<feature type="region of interest" description="Disordered" evidence="1">
    <location>
        <begin position="286"/>
        <end position="306"/>
    </location>
</feature>
<dbReference type="InterPro" id="IPR048781">
    <property type="entry name" value="Sos7_CC"/>
</dbReference>
<dbReference type="InterPro" id="IPR037475">
    <property type="entry name" value="Sos7"/>
</dbReference>
<protein>
    <recommendedName>
        <fullName evidence="2">Kinetochore protein Sos7 coiled-coil domain-containing protein</fullName>
    </recommendedName>
</protein>